<name>A0A845EWJ1_9BACL</name>
<dbReference type="AlphaFoldDB" id="A0A845EWJ1"/>
<keyword evidence="2" id="KW-1133">Transmembrane helix</keyword>
<evidence type="ECO:0000256" key="2">
    <source>
        <dbReference type="SAM" id="Phobius"/>
    </source>
</evidence>
<reference evidence="3 4" key="1">
    <citation type="submission" date="2019-11" db="EMBL/GenBank/DDBJ databases">
        <title>Genome sequences of 17 halophilic strains isolated from different environments.</title>
        <authorList>
            <person name="Furrow R.E."/>
        </authorList>
    </citation>
    <scope>NUCLEOTIDE SEQUENCE [LARGE SCALE GENOMIC DNA]</scope>
    <source>
        <strain evidence="3 4">22506_14_FS</strain>
    </source>
</reference>
<keyword evidence="2" id="KW-0812">Transmembrane</keyword>
<dbReference type="Gene3D" id="3.30.70.1070">
    <property type="entry name" value="Sporulation related repeat"/>
    <property type="match status" value="1"/>
</dbReference>
<evidence type="ECO:0000256" key="1">
    <source>
        <dbReference type="SAM" id="MobiDB-lite"/>
    </source>
</evidence>
<feature type="region of interest" description="Disordered" evidence="1">
    <location>
        <begin position="1"/>
        <end position="30"/>
    </location>
</feature>
<sequence>MDKERRTISIRLDDEVHKTPETHKESAAAEEKEFEWILPERRDSKKIVELKKRHSQKKASSFFDQSKKNPRLPVGRKKKKHFVPSKNVITLHKKVVASVVFAIALGVLFGFGLLMVFGGESVATPSNKPSEAAPVTASQMDLSFDFHVVQSGAYETKESAREFQEKLKDQGLPATIFKGEKYFLLIGVAASAEGQDALAAYFENNGQDVYKKLWTIDGTSVVASAEMESHLQEGRELIEQLTKLDLVALSDGEVSNSEVTEVVQAIQTWNGKGDKLEGWKEGEGKALAENLSAASKEIETYSSEKTVSSLWIAQQHLLDALETYQEVVESLK</sequence>
<comment type="caution">
    <text evidence="3">The sequence shown here is derived from an EMBL/GenBank/DDBJ whole genome shotgun (WGS) entry which is preliminary data.</text>
</comment>
<gene>
    <name evidence="3" type="ORF">GLW07_05930</name>
</gene>
<dbReference type="Proteomes" id="UP000447833">
    <property type="component" value="Unassembled WGS sequence"/>
</dbReference>
<feature type="region of interest" description="Disordered" evidence="1">
    <location>
        <begin position="47"/>
        <end position="77"/>
    </location>
</feature>
<dbReference type="EMBL" id="WMEY01000002">
    <property type="protein sequence ID" value="MYL62896.1"/>
    <property type="molecule type" value="Genomic_DNA"/>
</dbReference>
<feature type="compositionally biased region" description="Basic residues" evidence="1">
    <location>
        <begin position="68"/>
        <end position="77"/>
    </location>
</feature>
<feature type="transmembrane region" description="Helical" evidence="2">
    <location>
        <begin position="95"/>
        <end position="117"/>
    </location>
</feature>
<protein>
    <recommendedName>
        <fullName evidence="5">SPOR domain-containing protein</fullName>
    </recommendedName>
</protein>
<dbReference type="GO" id="GO:0042834">
    <property type="term" value="F:peptidoglycan binding"/>
    <property type="evidence" value="ECO:0007669"/>
    <property type="project" value="InterPro"/>
</dbReference>
<dbReference type="RefSeq" id="WP_160918654.1">
    <property type="nucleotide sequence ID" value="NZ_WMEY01000002.1"/>
</dbReference>
<dbReference type="InterPro" id="IPR036680">
    <property type="entry name" value="SPOR-like_sf"/>
</dbReference>
<keyword evidence="2" id="KW-0472">Membrane</keyword>
<evidence type="ECO:0000313" key="4">
    <source>
        <dbReference type="Proteomes" id="UP000447833"/>
    </source>
</evidence>
<organism evidence="3 4">
    <name type="scientific">Guptibacillus hwajinpoensis</name>
    <dbReference type="NCBI Taxonomy" id="208199"/>
    <lineage>
        <taxon>Bacteria</taxon>
        <taxon>Bacillati</taxon>
        <taxon>Bacillota</taxon>
        <taxon>Bacilli</taxon>
        <taxon>Bacillales</taxon>
        <taxon>Guptibacillaceae</taxon>
        <taxon>Guptibacillus</taxon>
    </lineage>
</organism>
<accession>A0A845EWJ1</accession>
<evidence type="ECO:0008006" key="5">
    <source>
        <dbReference type="Google" id="ProtNLM"/>
    </source>
</evidence>
<proteinExistence type="predicted"/>
<evidence type="ECO:0000313" key="3">
    <source>
        <dbReference type="EMBL" id="MYL62896.1"/>
    </source>
</evidence>
<dbReference type="SUPFAM" id="SSF110997">
    <property type="entry name" value="Sporulation related repeat"/>
    <property type="match status" value="1"/>
</dbReference>